<evidence type="ECO:0000313" key="3">
    <source>
        <dbReference type="Proteomes" id="UP000029278"/>
    </source>
</evidence>
<dbReference type="AlphaFoldDB" id="A0A090Y8E7"/>
<reference evidence="1 3" key="1">
    <citation type="submission" date="2014-04" db="EMBL/GenBank/DDBJ databases">
        <authorList>
            <person name="Bishop-Lilly K.A."/>
            <person name="Broomall S.M."/>
            <person name="Chain P.S."/>
            <person name="Chertkov O."/>
            <person name="Coyne S.R."/>
            <person name="Daligault H.E."/>
            <person name="Davenport K.W."/>
            <person name="Erkkila T."/>
            <person name="Frey K.G."/>
            <person name="Gibbons H.S."/>
            <person name="Gu W."/>
            <person name="Jaissle J."/>
            <person name="Johnson S.L."/>
            <person name="Koroleva G.I."/>
            <person name="Ladner J.T."/>
            <person name="Lo C.-C."/>
            <person name="Minogue T.D."/>
            <person name="Munk C."/>
            <person name="Palacios G.F."/>
            <person name="Redden C.L."/>
            <person name="Rosenzweig C.N."/>
            <person name="Scholz M.B."/>
            <person name="Teshima H."/>
            <person name="Xu Y."/>
        </authorList>
    </citation>
    <scope>NUCLEOTIDE SEQUENCE [LARGE SCALE GENOMIC DNA]</scope>
    <source>
        <strain evidence="1 3">8244</strain>
    </source>
</reference>
<organism evidence="1 3">
    <name type="scientific">Paenibacillus macerans</name>
    <name type="common">Bacillus macerans</name>
    <dbReference type="NCBI Taxonomy" id="44252"/>
    <lineage>
        <taxon>Bacteria</taxon>
        <taxon>Bacillati</taxon>
        <taxon>Bacillota</taxon>
        <taxon>Bacilli</taxon>
        <taxon>Bacillales</taxon>
        <taxon>Paenibacillaceae</taxon>
        <taxon>Paenibacillus</taxon>
    </lineage>
</organism>
<dbReference type="HOGENOM" id="CLU_2808344_0_0_9"/>
<dbReference type="RefSeq" id="WP_036618781.1">
    <property type="nucleotide sequence ID" value="NZ_BGML01000004.1"/>
</dbReference>
<evidence type="ECO:0000313" key="4">
    <source>
        <dbReference type="Proteomes" id="UP000442469"/>
    </source>
</evidence>
<keyword evidence="3" id="KW-1185">Reference proteome</keyword>
<gene>
    <name evidence="1" type="ORF">DJ90_1408</name>
    <name evidence="2" type="ORF">GNQ08_01715</name>
</gene>
<dbReference type="GeneID" id="77010778"/>
<dbReference type="STRING" id="44252.DJ90_1408"/>
<comment type="caution">
    <text evidence="1">The sequence shown here is derived from an EMBL/GenBank/DDBJ whole genome shotgun (WGS) entry which is preliminary data.</text>
</comment>
<dbReference type="OrthoDB" id="2928548at2"/>
<evidence type="ECO:0000313" key="1">
    <source>
        <dbReference type="EMBL" id="KFM94476.1"/>
    </source>
</evidence>
<dbReference type="PATRIC" id="fig|44252.3.peg.5687"/>
<sequence>MKLHIVGEIQVDRIQRTSGVFAGDNRQSGWSSAAVDNQAAAAAQGQGNRIQGLRSVLVGQHVPGKKV</sequence>
<dbReference type="Proteomes" id="UP000029278">
    <property type="component" value="Unassembled WGS sequence"/>
</dbReference>
<dbReference type="EMBL" id="WNZZ01000001">
    <property type="protein sequence ID" value="MUG21151.1"/>
    <property type="molecule type" value="Genomic_DNA"/>
</dbReference>
<dbReference type="Proteomes" id="UP000442469">
    <property type="component" value="Unassembled WGS sequence"/>
</dbReference>
<dbReference type="EMBL" id="JMQA01000047">
    <property type="protein sequence ID" value="KFM94476.1"/>
    <property type="molecule type" value="Genomic_DNA"/>
</dbReference>
<protein>
    <submittedName>
        <fullName evidence="1">Uncharacterized protein</fullName>
    </submittedName>
</protein>
<reference evidence="2 4" key="2">
    <citation type="submission" date="2019-11" db="EMBL/GenBank/DDBJ databases">
        <title>Draft genome sequences of five Paenibacillus species of dairy origin.</title>
        <authorList>
            <person name="Olajide A.M."/>
            <person name="Chen S."/>
            <person name="Lapointe G."/>
        </authorList>
    </citation>
    <scope>NUCLEOTIDE SEQUENCE [LARGE SCALE GENOMIC DNA]</scope>
    <source>
        <strain evidence="2 4">3CT49</strain>
    </source>
</reference>
<name>A0A090Y8E7_PAEMA</name>
<evidence type="ECO:0000313" key="2">
    <source>
        <dbReference type="EMBL" id="MUG21151.1"/>
    </source>
</evidence>
<accession>A0A090Y8E7</accession>
<proteinExistence type="predicted"/>